<dbReference type="SUPFAM" id="SSF52172">
    <property type="entry name" value="CheY-like"/>
    <property type="match status" value="1"/>
</dbReference>
<dbReference type="EMBL" id="CP006764">
    <property type="protein sequence ID" value="AIT62078.1"/>
    <property type="molecule type" value="Genomic_DNA"/>
</dbReference>
<accession>A0A097IIZ1</accession>
<keyword evidence="7" id="KW-1185">Reference proteome</keyword>
<dbReference type="PROSITE" id="PS50043">
    <property type="entry name" value="HTH_LUXR_2"/>
    <property type="match status" value="1"/>
</dbReference>
<dbReference type="PANTHER" id="PTHR43214:SF43">
    <property type="entry name" value="TWO-COMPONENT RESPONSE REGULATOR"/>
    <property type="match status" value="1"/>
</dbReference>
<dbReference type="Proteomes" id="UP000029914">
    <property type="component" value="Chromosome"/>
</dbReference>
<dbReference type="InterPro" id="IPR039420">
    <property type="entry name" value="WalR-like"/>
</dbReference>
<dbReference type="InterPro" id="IPR058245">
    <property type="entry name" value="NreC/VraR/RcsB-like_REC"/>
</dbReference>
<feature type="domain" description="Response regulatory" evidence="5">
    <location>
        <begin position="6"/>
        <end position="122"/>
    </location>
</feature>
<protein>
    <submittedName>
        <fullName evidence="6">LuxR family transcriptional regulator</fullName>
    </submittedName>
</protein>
<dbReference type="CDD" id="cd06170">
    <property type="entry name" value="LuxR_C_like"/>
    <property type="match status" value="1"/>
</dbReference>
<evidence type="ECO:0000259" key="5">
    <source>
        <dbReference type="PROSITE" id="PS50110"/>
    </source>
</evidence>
<dbReference type="InterPro" id="IPR011006">
    <property type="entry name" value="CheY-like_superfamily"/>
</dbReference>
<dbReference type="SUPFAM" id="SSF46894">
    <property type="entry name" value="C-terminal effector domain of the bipartite response regulators"/>
    <property type="match status" value="1"/>
</dbReference>
<dbReference type="CDD" id="cd17535">
    <property type="entry name" value="REC_NarL-like"/>
    <property type="match status" value="1"/>
</dbReference>
<dbReference type="GO" id="GO:0003677">
    <property type="term" value="F:DNA binding"/>
    <property type="evidence" value="ECO:0007669"/>
    <property type="project" value="UniProtKB-KW"/>
</dbReference>
<feature type="domain" description="HTH luxR-type" evidence="4">
    <location>
        <begin position="150"/>
        <end position="215"/>
    </location>
</feature>
<dbReference type="HOGENOM" id="CLU_000445_90_10_11"/>
<dbReference type="PROSITE" id="PS50110">
    <property type="entry name" value="RESPONSE_REGULATORY"/>
    <property type="match status" value="1"/>
</dbReference>
<dbReference type="GO" id="GO:0006355">
    <property type="term" value="P:regulation of DNA-templated transcription"/>
    <property type="evidence" value="ECO:0007669"/>
    <property type="project" value="InterPro"/>
</dbReference>
<dbReference type="eggNOG" id="COG2197">
    <property type="taxonomic scope" value="Bacteria"/>
</dbReference>
<dbReference type="Gene3D" id="3.40.50.2300">
    <property type="match status" value="1"/>
</dbReference>
<reference evidence="6 7" key="1">
    <citation type="submission" date="2013-09" db="EMBL/GenBank/DDBJ databases">
        <title>Complete genome sequence of Corynebacterium doosanense CAU 212(T) (=DSM 45436(T)), isolated from activated sludge.</title>
        <authorList>
            <person name="Schaffert L."/>
            <person name="Albersmeier A."/>
            <person name="Kalinowski J."/>
            <person name="Ruckert C."/>
        </authorList>
    </citation>
    <scope>NUCLEOTIDE SEQUENCE [LARGE SCALE GENOMIC DNA]</scope>
    <source>
        <strain evidence="6 7">CAU 212</strain>
    </source>
</reference>
<gene>
    <name evidence="6" type="ORF">CDOO_13010</name>
</gene>
<proteinExistence type="predicted"/>
<feature type="modified residue" description="4-aspartylphosphate" evidence="3">
    <location>
        <position position="57"/>
    </location>
</feature>
<dbReference type="GO" id="GO:0000160">
    <property type="term" value="P:phosphorelay signal transduction system"/>
    <property type="evidence" value="ECO:0007669"/>
    <property type="project" value="InterPro"/>
</dbReference>
<evidence type="ECO:0000313" key="7">
    <source>
        <dbReference type="Proteomes" id="UP000029914"/>
    </source>
</evidence>
<dbReference type="InterPro" id="IPR001789">
    <property type="entry name" value="Sig_transdc_resp-reg_receiver"/>
</dbReference>
<dbReference type="Pfam" id="PF00072">
    <property type="entry name" value="Response_reg"/>
    <property type="match status" value="1"/>
</dbReference>
<name>A0A097IIZ1_9CORY</name>
<dbReference type="InterPro" id="IPR000792">
    <property type="entry name" value="Tscrpt_reg_LuxR_C"/>
</dbReference>
<evidence type="ECO:0000259" key="4">
    <source>
        <dbReference type="PROSITE" id="PS50043"/>
    </source>
</evidence>
<dbReference type="PANTHER" id="PTHR43214">
    <property type="entry name" value="TWO-COMPONENT RESPONSE REGULATOR"/>
    <property type="match status" value="1"/>
</dbReference>
<evidence type="ECO:0000256" key="3">
    <source>
        <dbReference type="PROSITE-ProRule" id="PRU00169"/>
    </source>
</evidence>
<keyword evidence="2" id="KW-0238">DNA-binding</keyword>
<dbReference type="PRINTS" id="PR00038">
    <property type="entry name" value="HTHLUXR"/>
</dbReference>
<evidence type="ECO:0000256" key="2">
    <source>
        <dbReference type="ARBA" id="ARBA00023125"/>
    </source>
</evidence>
<dbReference type="SMART" id="SM00421">
    <property type="entry name" value="HTH_LUXR"/>
    <property type="match status" value="1"/>
</dbReference>
<keyword evidence="1 3" id="KW-0597">Phosphoprotein</keyword>
<sequence>MTSPIRLFIVDDDQRVRDGFLAYFSYVDDITVVGTAKDGSEALDTLRRVPVDVVLSDINMPRMGGIELLAEVKKFPKPPTFVAITSLDTDDSMLRMIGGGAAGYVVKSEAPAKIIDAVRDAFNGGTTVSPEALSRLVDYVPRVDPRTNETTRRIESLSPAERTILDLLCQGLSNSEIARRSFYAESTVKKHVSHLISYFEASSRLELVVQVLESRGSAARR</sequence>
<evidence type="ECO:0000256" key="1">
    <source>
        <dbReference type="ARBA" id="ARBA00022553"/>
    </source>
</evidence>
<dbReference type="KEGG" id="cdo:CDOO_13010"/>
<organism evidence="6 7">
    <name type="scientific">Corynebacterium doosanense CAU 212 = DSM 45436</name>
    <dbReference type="NCBI Taxonomy" id="558173"/>
    <lineage>
        <taxon>Bacteria</taxon>
        <taxon>Bacillati</taxon>
        <taxon>Actinomycetota</taxon>
        <taxon>Actinomycetes</taxon>
        <taxon>Mycobacteriales</taxon>
        <taxon>Corynebacteriaceae</taxon>
        <taxon>Corynebacterium</taxon>
    </lineage>
</organism>
<dbReference type="SMART" id="SM00448">
    <property type="entry name" value="REC"/>
    <property type="match status" value="1"/>
</dbReference>
<dbReference type="AlphaFoldDB" id="A0A097IIZ1"/>
<dbReference type="Pfam" id="PF00196">
    <property type="entry name" value="GerE"/>
    <property type="match status" value="1"/>
</dbReference>
<dbReference type="RefSeq" id="WP_018022425.1">
    <property type="nucleotide sequence ID" value="NZ_AQUX01000007.1"/>
</dbReference>
<evidence type="ECO:0000313" key="6">
    <source>
        <dbReference type="EMBL" id="AIT62078.1"/>
    </source>
</evidence>
<dbReference type="InterPro" id="IPR016032">
    <property type="entry name" value="Sig_transdc_resp-reg_C-effctor"/>
</dbReference>
<dbReference type="OrthoDB" id="3680166at2"/>
<dbReference type="STRING" id="558173.CDOO_13010"/>